<keyword evidence="1" id="KW-0548">Nucleotidyltransferase</keyword>
<dbReference type="EMBL" id="KZ506006">
    <property type="protein sequence ID" value="PKU42315.1"/>
    <property type="molecule type" value="Genomic_DNA"/>
</dbReference>
<evidence type="ECO:0000313" key="1">
    <source>
        <dbReference type="EMBL" id="PKU42315.1"/>
    </source>
</evidence>
<gene>
    <name evidence="1" type="ORF">llap_7383</name>
</gene>
<dbReference type="PANTHER" id="PTHR33332">
    <property type="entry name" value="REVERSE TRANSCRIPTASE DOMAIN-CONTAINING PROTEIN"/>
    <property type="match status" value="1"/>
</dbReference>
<dbReference type="OrthoDB" id="3230070at2759"/>
<reference evidence="2" key="2">
    <citation type="submission" date="2017-12" db="EMBL/GenBank/DDBJ databases">
        <title>Genome sequence of the Bar-tailed Godwit (Limosa lapponica baueri).</title>
        <authorList>
            <person name="Lima N.C.B."/>
            <person name="Parody-Merino A.M."/>
            <person name="Battley P.F."/>
            <person name="Fidler A.E."/>
            <person name="Prosdocimi F."/>
        </authorList>
    </citation>
    <scope>NUCLEOTIDE SEQUENCE [LARGE SCALE GENOMIC DNA]</scope>
</reference>
<organism evidence="1 2">
    <name type="scientific">Limosa lapponica baueri</name>
    <dbReference type="NCBI Taxonomy" id="1758121"/>
    <lineage>
        <taxon>Eukaryota</taxon>
        <taxon>Metazoa</taxon>
        <taxon>Chordata</taxon>
        <taxon>Craniata</taxon>
        <taxon>Vertebrata</taxon>
        <taxon>Euteleostomi</taxon>
        <taxon>Archelosauria</taxon>
        <taxon>Archosauria</taxon>
        <taxon>Dinosauria</taxon>
        <taxon>Saurischia</taxon>
        <taxon>Theropoda</taxon>
        <taxon>Coelurosauria</taxon>
        <taxon>Aves</taxon>
        <taxon>Neognathae</taxon>
        <taxon>Neoaves</taxon>
        <taxon>Charadriiformes</taxon>
        <taxon>Scolopacidae</taxon>
        <taxon>Limosa</taxon>
    </lineage>
</organism>
<keyword evidence="1" id="KW-0695">RNA-directed DNA polymerase</keyword>
<sequence length="323" mass="36170">MSRYIVYWVKNCEWQGLKGCSEQVYIRLETSGVPQRSILVPVQFNIFINDLDAGVECTIIKFADENKLGCAVHSLEGQEALQRDLERLEHWATINDIKYNKNKCWILHLEWSNAGHKHKLGKKCLESILAETDLGVLVHSTLNPLDDLCGPPLDSFQQIHVLPMLRTSELDAVLQVESHQSRVEGQNHLPQPAGRNSFDAAQDAVVWLGCQHTMLAHVELLVHRHPQVLLLRAALNPFCTQPVFVSGIAMSQVQDLALGLVELHEVHMGSLLKPVQVPLDGIPFFQRVDHATQLDIVSKLAEGALNPTVNVANKDVKQSQSQY</sequence>
<name>A0A2I0U8D5_LIMLA</name>
<dbReference type="Proteomes" id="UP000233556">
    <property type="component" value="Unassembled WGS sequence"/>
</dbReference>
<evidence type="ECO:0000313" key="2">
    <source>
        <dbReference type="Proteomes" id="UP000233556"/>
    </source>
</evidence>
<proteinExistence type="predicted"/>
<accession>A0A2I0U8D5</accession>
<keyword evidence="2" id="KW-1185">Reference proteome</keyword>
<reference evidence="2" key="1">
    <citation type="submission" date="2017-11" db="EMBL/GenBank/DDBJ databases">
        <authorList>
            <person name="Lima N.C."/>
            <person name="Parody-Merino A.M."/>
            <person name="Battley P.F."/>
            <person name="Fidler A.E."/>
            <person name="Prosdocimi F."/>
        </authorList>
    </citation>
    <scope>NUCLEOTIDE SEQUENCE [LARGE SCALE GENOMIC DNA]</scope>
</reference>
<dbReference type="AlphaFoldDB" id="A0A2I0U8D5"/>
<dbReference type="GO" id="GO:0003964">
    <property type="term" value="F:RNA-directed DNA polymerase activity"/>
    <property type="evidence" value="ECO:0007669"/>
    <property type="project" value="UniProtKB-KW"/>
</dbReference>
<protein>
    <submittedName>
        <fullName evidence="1">Rna-directed dna polymerase from mobile element jockey-like</fullName>
    </submittedName>
</protein>
<keyword evidence="1" id="KW-0808">Transferase</keyword>